<dbReference type="HOGENOM" id="CLU_2886143_0_0_1"/>
<accession>A0A0C9WJH0</accession>
<reference evidence="1 2" key="1">
    <citation type="submission" date="2014-04" db="EMBL/GenBank/DDBJ databases">
        <authorList>
            <consortium name="DOE Joint Genome Institute"/>
            <person name="Kuo A."/>
            <person name="Kohler A."/>
            <person name="Nagy L.G."/>
            <person name="Floudas D."/>
            <person name="Copeland A."/>
            <person name="Barry K.W."/>
            <person name="Cichocki N."/>
            <person name="Veneault-Fourrey C."/>
            <person name="LaButti K."/>
            <person name="Lindquist E.A."/>
            <person name="Lipzen A."/>
            <person name="Lundell T."/>
            <person name="Morin E."/>
            <person name="Murat C."/>
            <person name="Sun H."/>
            <person name="Tunlid A."/>
            <person name="Henrissat B."/>
            <person name="Grigoriev I.V."/>
            <person name="Hibbett D.S."/>
            <person name="Martin F."/>
            <person name="Nordberg H.P."/>
            <person name="Cantor M.N."/>
            <person name="Hua S.X."/>
        </authorList>
    </citation>
    <scope>NUCLEOTIDE SEQUENCE [LARGE SCALE GENOMIC DNA]</scope>
    <source>
        <strain evidence="1 2">LaAM-08-1</strain>
    </source>
</reference>
<evidence type="ECO:0000313" key="1">
    <source>
        <dbReference type="EMBL" id="KIJ94679.1"/>
    </source>
</evidence>
<gene>
    <name evidence="1" type="ORF">K443DRAFT_351528</name>
</gene>
<evidence type="ECO:0000313" key="2">
    <source>
        <dbReference type="Proteomes" id="UP000054477"/>
    </source>
</evidence>
<sequence length="63" mass="6981">MYVTGVDLKTDIVNGVKELSHKCLIQMQLFPALPQSMGDLPRDGALHVVGSRVIWSLCAREWG</sequence>
<dbReference type="EMBL" id="KN838783">
    <property type="protein sequence ID" value="KIJ94679.1"/>
    <property type="molecule type" value="Genomic_DNA"/>
</dbReference>
<organism evidence="1 2">
    <name type="scientific">Laccaria amethystina LaAM-08-1</name>
    <dbReference type="NCBI Taxonomy" id="1095629"/>
    <lineage>
        <taxon>Eukaryota</taxon>
        <taxon>Fungi</taxon>
        <taxon>Dikarya</taxon>
        <taxon>Basidiomycota</taxon>
        <taxon>Agaricomycotina</taxon>
        <taxon>Agaricomycetes</taxon>
        <taxon>Agaricomycetidae</taxon>
        <taxon>Agaricales</taxon>
        <taxon>Agaricineae</taxon>
        <taxon>Hydnangiaceae</taxon>
        <taxon>Laccaria</taxon>
    </lineage>
</organism>
<dbReference type="AlphaFoldDB" id="A0A0C9WJH0"/>
<name>A0A0C9WJH0_9AGAR</name>
<proteinExistence type="predicted"/>
<protein>
    <submittedName>
        <fullName evidence="1">Uncharacterized protein</fullName>
    </submittedName>
</protein>
<reference evidence="2" key="2">
    <citation type="submission" date="2015-01" db="EMBL/GenBank/DDBJ databases">
        <title>Evolutionary Origins and Diversification of the Mycorrhizal Mutualists.</title>
        <authorList>
            <consortium name="DOE Joint Genome Institute"/>
            <consortium name="Mycorrhizal Genomics Consortium"/>
            <person name="Kohler A."/>
            <person name="Kuo A."/>
            <person name="Nagy L.G."/>
            <person name="Floudas D."/>
            <person name="Copeland A."/>
            <person name="Barry K.W."/>
            <person name="Cichocki N."/>
            <person name="Veneault-Fourrey C."/>
            <person name="LaButti K."/>
            <person name="Lindquist E.A."/>
            <person name="Lipzen A."/>
            <person name="Lundell T."/>
            <person name="Morin E."/>
            <person name="Murat C."/>
            <person name="Riley R."/>
            <person name="Ohm R."/>
            <person name="Sun H."/>
            <person name="Tunlid A."/>
            <person name="Henrissat B."/>
            <person name="Grigoriev I.V."/>
            <person name="Hibbett D.S."/>
            <person name="Martin F."/>
        </authorList>
    </citation>
    <scope>NUCLEOTIDE SEQUENCE [LARGE SCALE GENOMIC DNA]</scope>
    <source>
        <strain evidence="2">LaAM-08-1</strain>
    </source>
</reference>
<dbReference type="Proteomes" id="UP000054477">
    <property type="component" value="Unassembled WGS sequence"/>
</dbReference>
<keyword evidence="2" id="KW-1185">Reference proteome</keyword>